<name>A0A2J6QRF8_HYAVF</name>
<evidence type="ECO:0000313" key="3">
    <source>
        <dbReference type="EMBL" id="PMD45881.1"/>
    </source>
</evidence>
<organism evidence="2 4">
    <name type="scientific">Hyaloscypha variabilis (strain UAMH 11265 / GT02V1 / F)</name>
    <name type="common">Meliniomyces variabilis</name>
    <dbReference type="NCBI Taxonomy" id="1149755"/>
    <lineage>
        <taxon>Eukaryota</taxon>
        <taxon>Fungi</taxon>
        <taxon>Dikarya</taxon>
        <taxon>Ascomycota</taxon>
        <taxon>Pezizomycotina</taxon>
        <taxon>Leotiomycetes</taxon>
        <taxon>Helotiales</taxon>
        <taxon>Hyaloscyphaceae</taxon>
        <taxon>Hyaloscypha</taxon>
        <taxon>Hyaloscypha variabilis</taxon>
    </lineage>
</organism>
<dbReference type="PANTHER" id="PTHR43283">
    <property type="entry name" value="BETA-LACTAMASE-RELATED"/>
    <property type="match status" value="1"/>
</dbReference>
<feature type="domain" description="Beta-lactamase-related" evidence="1">
    <location>
        <begin position="24"/>
        <end position="388"/>
    </location>
</feature>
<dbReference type="InterPro" id="IPR012338">
    <property type="entry name" value="Beta-lactam/transpept-like"/>
</dbReference>
<reference evidence="2 4" key="1">
    <citation type="submission" date="2016-04" db="EMBL/GenBank/DDBJ databases">
        <title>A degradative enzymes factory behind the ericoid mycorrhizal symbiosis.</title>
        <authorList>
            <consortium name="DOE Joint Genome Institute"/>
            <person name="Martino E."/>
            <person name="Morin E."/>
            <person name="Grelet G."/>
            <person name="Kuo A."/>
            <person name="Kohler A."/>
            <person name="Daghino S."/>
            <person name="Barry K."/>
            <person name="Choi C."/>
            <person name="Cichocki N."/>
            <person name="Clum A."/>
            <person name="Copeland A."/>
            <person name="Hainaut M."/>
            <person name="Haridas S."/>
            <person name="Labutti K."/>
            <person name="Lindquist E."/>
            <person name="Lipzen A."/>
            <person name="Khouja H.-R."/>
            <person name="Murat C."/>
            <person name="Ohm R."/>
            <person name="Olson A."/>
            <person name="Spatafora J."/>
            <person name="Veneault-Fourrey C."/>
            <person name="Henrissat B."/>
            <person name="Grigoriev I."/>
            <person name="Martin F."/>
            <person name="Perotto S."/>
        </authorList>
    </citation>
    <scope>NUCLEOTIDE SEQUENCE [LARGE SCALE GENOMIC DNA]</scope>
    <source>
        <strain evidence="2 4">F</strain>
    </source>
</reference>
<dbReference type="STRING" id="1149755.A0A2J6QRF8"/>
<keyword evidence="4" id="KW-1185">Reference proteome</keyword>
<dbReference type="InterPro" id="IPR001466">
    <property type="entry name" value="Beta-lactam-related"/>
</dbReference>
<evidence type="ECO:0000259" key="1">
    <source>
        <dbReference type="Pfam" id="PF00144"/>
    </source>
</evidence>
<evidence type="ECO:0000313" key="2">
    <source>
        <dbReference type="EMBL" id="PMD28845.1"/>
    </source>
</evidence>
<gene>
    <name evidence="2" type="ORF">L207DRAFT_476055</name>
    <name evidence="3" type="ORF">L207DRAFT_479421</name>
</gene>
<dbReference type="Proteomes" id="UP000235786">
    <property type="component" value="Unassembled WGS sequence"/>
</dbReference>
<dbReference type="Pfam" id="PF00144">
    <property type="entry name" value="Beta-lactamase"/>
    <property type="match status" value="1"/>
</dbReference>
<dbReference type="InterPro" id="IPR050789">
    <property type="entry name" value="Diverse_Enzym_Activities"/>
</dbReference>
<dbReference type="EMBL" id="KZ613939">
    <property type="protein sequence ID" value="PMD45881.1"/>
    <property type="molecule type" value="Genomic_DNA"/>
</dbReference>
<accession>A0A2J6QRF8</accession>
<proteinExistence type="predicted"/>
<dbReference type="Gene3D" id="3.40.710.10">
    <property type="entry name" value="DD-peptidase/beta-lactamase superfamily"/>
    <property type="match status" value="1"/>
</dbReference>
<evidence type="ECO:0000313" key="4">
    <source>
        <dbReference type="Proteomes" id="UP000235786"/>
    </source>
</evidence>
<sequence>MVQFSSAVLDSLRQTVDTACTDPKSDIPGATVVVVGRDGKELFAHCAGKRGINSHESMTQENIYWIASCTKLIVGIGCLQLVEQGKLALDDSNQLEELCPELKSVKVLQDDGTLVEKKRRITLRMLLTHTAGFGYTFFNEKLRDYSFPIGYDEFSGSIYDMLQPLVNQPGEAWEYGINIDWAGIAIERVTGKSLNEFLHENIFKPLGLSDISMIPTKSMKSKLAYMNQRNPNGSLTSRDHLLRRPLVVESAEEISSCFNSGGAGCFAKPRDYCQILATLLNNGTSPTTGARILAEATVDEMFRNQIKEFPNFGGQGIPASKPDLTNAIPELYPVPGNPAQGWGLTMMLSNGGATGRSTSTGFWAGLPNLWWWCDREKGVAGIICTQILPFADGKVLGLWVDIESKIYAALEVGN</sequence>
<protein>
    <submittedName>
        <fullName evidence="2">Beta-lactamase family protein</fullName>
    </submittedName>
</protein>
<dbReference type="OrthoDB" id="428260at2759"/>
<dbReference type="PANTHER" id="PTHR43283:SF3">
    <property type="entry name" value="BETA-LACTAMASE FAMILY PROTEIN (AFU_ORTHOLOGUE AFUA_5G07500)"/>
    <property type="match status" value="1"/>
</dbReference>
<dbReference type="EMBL" id="KZ613983">
    <property type="protein sequence ID" value="PMD28845.1"/>
    <property type="molecule type" value="Genomic_DNA"/>
</dbReference>
<dbReference type="SUPFAM" id="SSF56601">
    <property type="entry name" value="beta-lactamase/transpeptidase-like"/>
    <property type="match status" value="1"/>
</dbReference>
<dbReference type="AlphaFoldDB" id="A0A2J6QRF8"/>